<dbReference type="Gene3D" id="3.30.1060.10">
    <property type="entry name" value="Peptide methionine sulphoxide reductase MsrA"/>
    <property type="match status" value="1"/>
</dbReference>
<sequence>MPAKAQTPTPLNKHRGTAMVLRSEILVNKNVMPTAEQALPGRDTPMSLPEFHYVFKDTPLLGPFFEGAIDFAIFGLGCFWGAERRFWQREGVVSTVVGYAGGFTPHPTYEEVCSGLTGHTEVVLVVFDKDKVSYRELLAMFWELHNPTQGMRQGNDIGTQYRSAIYCTSPEQLEQAKASRDAFQAELSKAGFGEITTEIDQAPTVYFAEAYHQQYLAKNPDGYCGIGGTGVCLPPSLQGN</sequence>
<dbReference type="PANTHER" id="PTHR42799">
    <property type="entry name" value="MITOCHONDRIAL PEPTIDE METHIONINE SULFOXIDE REDUCTASE"/>
    <property type="match status" value="1"/>
</dbReference>
<evidence type="ECO:0000256" key="5">
    <source>
        <dbReference type="HAMAP-Rule" id="MF_01401"/>
    </source>
</evidence>
<dbReference type="GO" id="GO:0008113">
    <property type="term" value="F:peptide-methionine (S)-S-oxide reductase activity"/>
    <property type="evidence" value="ECO:0007669"/>
    <property type="project" value="UniProtKB-UniRule"/>
</dbReference>
<evidence type="ECO:0000313" key="7">
    <source>
        <dbReference type="EMBL" id="ABQ76534.1"/>
    </source>
</evidence>
<evidence type="ECO:0000256" key="4">
    <source>
        <dbReference type="ARBA" id="ARBA00048782"/>
    </source>
</evidence>
<dbReference type="AlphaFoldDB" id="A5VXC4"/>
<proteinExistence type="inferred from homology"/>
<dbReference type="GO" id="GO:0033744">
    <property type="term" value="F:L-methionine:thioredoxin-disulfide S-oxidoreductase activity"/>
    <property type="evidence" value="ECO:0007669"/>
    <property type="project" value="RHEA"/>
</dbReference>
<evidence type="ECO:0000256" key="3">
    <source>
        <dbReference type="ARBA" id="ARBA00047806"/>
    </source>
</evidence>
<dbReference type="InterPro" id="IPR036509">
    <property type="entry name" value="Met_Sox_Rdtase_MsrA_sf"/>
</dbReference>
<dbReference type="NCBIfam" id="TIGR00401">
    <property type="entry name" value="msrA"/>
    <property type="match status" value="1"/>
</dbReference>
<keyword evidence="2 5" id="KW-0560">Oxidoreductase</keyword>
<dbReference type="FunFam" id="3.30.1060.10:FF:000001">
    <property type="entry name" value="Peptide methionine sulfoxide reductase MsrA"/>
    <property type="match status" value="1"/>
</dbReference>
<organism evidence="7">
    <name type="scientific">Pseudomonas putida (strain ATCC 700007 / DSM 6899 / JCM 31910 / BCRC 17059 / LMG 24140 / F1)</name>
    <dbReference type="NCBI Taxonomy" id="351746"/>
    <lineage>
        <taxon>Bacteria</taxon>
        <taxon>Pseudomonadati</taxon>
        <taxon>Pseudomonadota</taxon>
        <taxon>Gammaproteobacteria</taxon>
        <taxon>Pseudomonadales</taxon>
        <taxon>Pseudomonadaceae</taxon>
        <taxon>Pseudomonas</taxon>
    </lineage>
</organism>
<accession>A5VXC4</accession>
<comment type="similarity">
    <text evidence="1 5">Belongs to the MsrA Met sulfoxide reductase family.</text>
</comment>
<protein>
    <recommendedName>
        <fullName evidence="5">Peptide methionine sulfoxide reductase MsrA</fullName>
        <shortName evidence="5">Protein-methionine-S-oxide reductase</shortName>
        <ecNumber evidence="5">1.8.4.11</ecNumber>
    </recommendedName>
    <alternativeName>
        <fullName evidence="5">Peptide-methionine (S)-S-oxide reductase</fullName>
        <shortName evidence="5">Peptide Met(O) reductase</shortName>
    </alternativeName>
</protein>
<evidence type="ECO:0000259" key="6">
    <source>
        <dbReference type="Pfam" id="PF01625"/>
    </source>
</evidence>
<name>A5VXC4_PSEP1</name>
<dbReference type="EC" id="1.8.4.11" evidence="5"/>
<dbReference type="HAMAP" id="MF_01401">
    <property type="entry name" value="MsrA"/>
    <property type="match status" value="1"/>
</dbReference>
<dbReference type="KEGG" id="ppf:Pput_0361"/>
<comment type="catalytic activity">
    <reaction evidence="4 5">
        <text>[thioredoxin]-disulfide + L-methionine + H2O = L-methionine (S)-S-oxide + [thioredoxin]-dithiol</text>
        <dbReference type="Rhea" id="RHEA:19993"/>
        <dbReference type="Rhea" id="RHEA-COMP:10698"/>
        <dbReference type="Rhea" id="RHEA-COMP:10700"/>
        <dbReference type="ChEBI" id="CHEBI:15377"/>
        <dbReference type="ChEBI" id="CHEBI:29950"/>
        <dbReference type="ChEBI" id="CHEBI:50058"/>
        <dbReference type="ChEBI" id="CHEBI:57844"/>
        <dbReference type="ChEBI" id="CHEBI:58772"/>
        <dbReference type="EC" id="1.8.4.11"/>
    </reaction>
</comment>
<dbReference type="SUPFAM" id="SSF55068">
    <property type="entry name" value="Peptide methionine sulfoxide reductase"/>
    <property type="match status" value="1"/>
</dbReference>
<dbReference type="EMBL" id="CP000712">
    <property type="protein sequence ID" value="ABQ76534.1"/>
    <property type="molecule type" value="Genomic_DNA"/>
</dbReference>
<feature type="active site" evidence="5">
    <location>
        <position position="78"/>
    </location>
</feature>
<dbReference type="GO" id="GO:0005737">
    <property type="term" value="C:cytoplasm"/>
    <property type="evidence" value="ECO:0007669"/>
    <property type="project" value="TreeGrafter"/>
</dbReference>
<comment type="function">
    <text evidence="5">Has an important function as a repair enzyme for proteins that have been inactivated by oxidation. Catalyzes the reversible oxidation-reduction of methionine sulfoxide in proteins to methionine.</text>
</comment>
<gene>
    <name evidence="5" type="primary">msrA</name>
    <name evidence="7" type="ordered locus">Pput_0361</name>
</gene>
<dbReference type="InterPro" id="IPR050162">
    <property type="entry name" value="MsrA_MetSO_reductase"/>
</dbReference>
<dbReference type="Pfam" id="PF01625">
    <property type="entry name" value="PMSR"/>
    <property type="match status" value="1"/>
</dbReference>
<evidence type="ECO:0000256" key="1">
    <source>
        <dbReference type="ARBA" id="ARBA00005591"/>
    </source>
</evidence>
<dbReference type="PANTHER" id="PTHR42799:SF2">
    <property type="entry name" value="MITOCHONDRIAL PEPTIDE METHIONINE SULFOXIDE REDUCTASE"/>
    <property type="match status" value="1"/>
</dbReference>
<evidence type="ECO:0000256" key="2">
    <source>
        <dbReference type="ARBA" id="ARBA00023002"/>
    </source>
</evidence>
<dbReference type="InterPro" id="IPR002569">
    <property type="entry name" value="Met_Sox_Rdtase_MsrA_dom"/>
</dbReference>
<feature type="domain" description="Peptide methionine sulphoxide reductase MsrA" evidence="6">
    <location>
        <begin position="72"/>
        <end position="224"/>
    </location>
</feature>
<reference evidence="7" key="1">
    <citation type="submission" date="2007-05" db="EMBL/GenBank/DDBJ databases">
        <title>Complete sequence of Pseudomonas putida F1.</title>
        <authorList>
            <consortium name="US DOE Joint Genome Institute"/>
            <person name="Copeland A."/>
            <person name="Lucas S."/>
            <person name="Lapidus A."/>
            <person name="Barry K."/>
            <person name="Detter J.C."/>
            <person name="Glavina del Rio T."/>
            <person name="Hammon N."/>
            <person name="Israni S."/>
            <person name="Dalin E."/>
            <person name="Tice H."/>
            <person name="Pitluck S."/>
            <person name="Chain P."/>
            <person name="Malfatti S."/>
            <person name="Shin M."/>
            <person name="Vergez L."/>
            <person name="Schmutz J."/>
            <person name="Larimer F."/>
            <person name="Land M."/>
            <person name="Hauser L."/>
            <person name="Kyrpides N."/>
            <person name="Lykidis A."/>
            <person name="Parales R."/>
            <person name="Richardson P."/>
        </authorList>
    </citation>
    <scope>NUCLEOTIDE SEQUENCE [LARGE SCALE GENOMIC DNA]</scope>
    <source>
        <strain evidence="7">F1</strain>
    </source>
</reference>
<dbReference type="HOGENOM" id="CLU_031040_10_3_6"/>
<comment type="catalytic activity">
    <reaction evidence="3 5">
        <text>L-methionyl-[protein] + [thioredoxin]-disulfide + H2O = L-methionyl-(S)-S-oxide-[protein] + [thioredoxin]-dithiol</text>
        <dbReference type="Rhea" id="RHEA:14217"/>
        <dbReference type="Rhea" id="RHEA-COMP:10698"/>
        <dbReference type="Rhea" id="RHEA-COMP:10700"/>
        <dbReference type="Rhea" id="RHEA-COMP:12313"/>
        <dbReference type="Rhea" id="RHEA-COMP:12315"/>
        <dbReference type="ChEBI" id="CHEBI:15377"/>
        <dbReference type="ChEBI" id="CHEBI:16044"/>
        <dbReference type="ChEBI" id="CHEBI:29950"/>
        <dbReference type="ChEBI" id="CHEBI:44120"/>
        <dbReference type="ChEBI" id="CHEBI:50058"/>
        <dbReference type="EC" id="1.8.4.11"/>
    </reaction>
</comment>
<dbReference type="SMR" id="A5VXC4"/>
<dbReference type="GO" id="GO:0034599">
    <property type="term" value="P:cellular response to oxidative stress"/>
    <property type="evidence" value="ECO:0007669"/>
    <property type="project" value="TreeGrafter"/>
</dbReference>
<dbReference type="eggNOG" id="COG0225">
    <property type="taxonomic scope" value="Bacteria"/>
</dbReference>